<feature type="region of interest" description="Disordered" evidence="1">
    <location>
        <begin position="1"/>
        <end position="100"/>
    </location>
</feature>
<evidence type="ECO:0000313" key="3">
    <source>
        <dbReference type="Proteomes" id="UP001161247"/>
    </source>
</evidence>
<keyword evidence="3" id="KW-1185">Reference proteome</keyword>
<name>A0AAV1CP67_OLDCO</name>
<gene>
    <name evidence="2" type="ORF">OLC1_LOCUS7912</name>
</gene>
<sequence length="167" mass="18064">MGSDEIGSPQPPSSSVVGHVSNVSEPATVASAPTEVNSSPAVPETVSCRRERRRGTSKKHNKSGKAAGGKRVYPSAPISSLKKKKKKYQLSSSIGDDEGKMTTIRDKDMKKMEEVGGDDDDVQGCIPDAKLKAREAAIQKKLREFLERTANYDFCYNLGPIKLVPLS</sequence>
<evidence type="ECO:0000256" key="1">
    <source>
        <dbReference type="SAM" id="MobiDB-lite"/>
    </source>
</evidence>
<protein>
    <submittedName>
        <fullName evidence="2">OLC1v1033852C1</fullName>
    </submittedName>
</protein>
<accession>A0AAV1CP67</accession>
<organism evidence="2 3">
    <name type="scientific">Oldenlandia corymbosa var. corymbosa</name>
    <dbReference type="NCBI Taxonomy" id="529605"/>
    <lineage>
        <taxon>Eukaryota</taxon>
        <taxon>Viridiplantae</taxon>
        <taxon>Streptophyta</taxon>
        <taxon>Embryophyta</taxon>
        <taxon>Tracheophyta</taxon>
        <taxon>Spermatophyta</taxon>
        <taxon>Magnoliopsida</taxon>
        <taxon>eudicotyledons</taxon>
        <taxon>Gunneridae</taxon>
        <taxon>Pentapetalae</taxon>
        <taxon>asterids</taxon>
        <taxon>lamiids</taxon>
        <taxon>Gentianales</taxon>
        <taxon>Rubiaceae</taxon>
        <taxon>Rubioideae</taxon>
        <taxon>Spermacoceae</taxon>
        <taxon>Hedyotis-Oldenlandia complex</taxon>
        <taxon>Oldenlandia</taxon>
    </lineage>
</organism>
<evidence type="ECO:0000313" key="2">
    <source>
        <dbReference type="EMBL" id="CAI9097424.1"/>
    </source>
</evidence>
<reference evidence="2" key="1">
    <citation type="submission" date="2023-03" db="EMBL/GenBank/DDBJ databases">
        <authorList>
            <person name="Julca I."/>
        </authorList>
    </citation>
    <scope>NUCLEOTIDE SEQUENCE</scope>
</reference>
<feature type="compositionally biased region" description="Basic residues" evidence="1">
    <location>
        <begin position="50"/>
        <end position="63"/>
    </location>
</feature>
<dbReference type="AlphaFoldDB" id="A0AAV1CP67"/>
<dbReference type="Proteomes" id="UP001161247">
    <property type="component" value="Chromosome 3"/>
</dbReference>
<dbReference type="EMBL" id="OX459120">
    <property type="protein sequence ID" value="CAI9097424.1"/>
    <property type="molecule type" value="Genomic_DNA"/>
</dbReference>
<proteinExistence type="predicted"/>
<feature type="compositionally biased region" description="Low complexity" evidence="1">
    <location>
        <begin position="13"/>
        <end position="24"/>
    </location>
</feature>